<comment type="caution">
    <text evidence="1">The sequence shown here is derived from an EMBL/GenBank/DDBJ whole genome shotgun (WGS) entry which is preliminary data.</text>
</comment>
<evidence type="ECO:0000313" key="2">
    <source>
        <dbReference type="Proteomes" id="UP000326396"/>
    </source>
</evidence>
<evidence type="ECO:0000313" key="1">
    <source>
        <dbReference type="EMBL" id="KAD5318267.1"/>
    </source>
</evidence>
<dbReference type="Proteomes" id="UP000326396">
    <property type="component" value="Linkage Group LG17"/>
</dbReference>
<reference evidence="1 2" key="1">
    <citation type="submission" date="2019-05" db="EMBL/GenBank/DDBJ databases">
        <title>Mikania micrantha, genome provides insights into the molecular mechanism of rapid growth.</title>
        <authorList>
            <person name="Liu B."/>
        </authorList>
    </citation>
    <scope>NUCLEOTIDE SEQUENCE [LARGE SCALE GENOMIC DNA]</scope>
    <source>
        <strain evidence="1">NLD-2019</strain>
        <tissue evidence="1">Leaf</tissue>
    </source>
</reference>
<sequence>MATQAGLNGPMDEEERSELVEVKTRVLAVKAKEPPPSSLGSELNLTPTTAVLVAESNHRERERWPKMMLLRRWKLGSGAGGRS</sequence>
<dbReference type="AlphaFoldDB" id="A0A5N6NX69"/>
<name>A0A5N6NX69_9ASTR</name>
<keyword evidence="2" id="KW-1185">Reference proteome</keyword>
<organism evidence="1 2">
    <name type="scientific">Mikania micrantha</name>
    <name type="common">bitter vine</name>
    <dbReference type="NCBI Taxonomy" id="192012"/>
    <lineage>
        <taxon>Eukaryota</taxon>
        <taxon>Viridiplantae</taxon>
        <taxon>Streptophyta</taxon>
        <taxon>Embryophyta</taxon>
        <taxon>Tracheophyta</taxon>
        <taxon>Spermatophyta</taxon>
        <taxon>Magnoliopsida</taxon>
        <taxon>eudicotyledons</taxon>
        <taxon>Gunneridae</taxon>
        <taxon>Pentapetalae</taxon>
        <taxon>asterids</taxon>
        <taxon>campanulids</taxon>
        <taxon>Asterales</taxon>
        <taxon>Asteraceae</taxon>
        <taxon>Asteroideae</taxon>
        <taxon>Heliantheae alliance</taxon>
        <taxon>Eupatorieae</taxon>
        <taxon>Mikania</taxon>
    </lineage>
</organism>
<protein>
    <submittedName>
        <fullName evidence="1">Uncharacterized protein</fullName>
    </submittedName>
</protein>
<accession>A0A5N6NX69</accession>
<gene>
    <name evidence="1" type="ORF">E3N88_18213</name>
</gene>
<dbReference type="EMBL" id="SZYD01000009">
    <property type="protein sequence ID" value="KAD5318267.1"/>
    <property type="molecule type" value="Genomic_DNA"/>
</dbReference>
<proteinExistence type="predicted"/>